<dbReference type="GO" id="GO:0006303">
    <property type="term" value="P:double-strand break repair via nonhomologous end joining"/>
    <property type="evidence" value="ECO:0007669"/>
    <property type="project" value="TreeGrafter"/>
</dbReference>
<proteinExistence type="predicted"/>
<dbReference type="GO" id="GO:0044547">
    <property type="term" value="F:DNA topoisomerase binding"/>
    <property type="evidence" value="ECO:0007669"/>
    <property type="project" value="TreeGrafter"/>
</dbReference>
<dbReference type="InterPro" id="IPR052709">
    <property type="entry name" value="Transposase-MT_Hybrid"/>
</dbReference>
<organism evidence="1 2">
    <name type="scientific">Habropoda laboriosa</name>
    <dbReference type="NCBI Taxonomy" id="597456"/>
    <lineage>
        <taxon>Eukaryota</taxon>
        <taxon>Metazoa</taxon>
        <taxon>Ecdysozoa</taxon>
        <taxon>Arthropoda</taxon>
        <taxon>Hexapoda</taxon>
        <taxon>Insecta</taxon>
        <taxon>Pterygota</taxon>
        <taxon>Neoptera</taxon>
        <taxon>Endopterygota</taxon>
        <taxon>Hymenoptera</taxon>
        <taxon>Apocrita</taxon>
        <taxon>Aculeata</taxon>
        <taxon>Apoidea</taxon>
        <taxon>Anthophila</taxon>
        <taxon>Apidae</taxon>
        <taxon>Habropoda</taxon>
    </lineage>
</organism>
<dbReference type="PANTHER" id="PTHR46060">
    <property type="entry name" value="MARINER MOS1 TRANSPOSASE-LIKE PROTEIN"/>
    <property type="match status" value="1"/>
</dbReference>
<dbReference type="GO" id="GO:0042800">
    <property type="term" value="F:histone H3K4 methyltransferase activity"/>
    <property type="evidence" value="ECO:0007669"/>
    <property type="project" value="TreeGrafter"/>
</dbReference>
<evidence type="ECO:0000313" key="1">
    <source>
        <dbReference type="EMBL" id="KOC58739.1"/>
    </source>
</evidence>
<accession>A0A0L7QJJ3</accession>
<dbReference type="GO" id="GO:0035861">
    <property type="term" value="C:site of double-strand break"/>
    <property type="evidence" value="ECO:0007669"/>
    <property type="project" value="TreeGrafter"/>
</dbReference>
<keyword evidence="1" id="KW-0489">Methyltransferase</keyword>
<dbReference type="GO" id="GO:0000729">
    <property type="term" value="P:DNA double-strand break processing"/>
    <property type="evidence" value="ECO:0007669"/>
    <property type="project" value="TreeGrafter"/>
</dbReference>
<dbReference type="EMBL" id="LHQN01029035">
    <property type="protein sequence ID" value="KOC58739.1"/>
    <property type="molecule type" value="Genomic_DNA"/>
</dbReference>
<dbReference type="GO" id="GO:0044774">
    <property type="term" value="P:mitotic DNA integrity checkpoint signaling"/>
    <property type="evidence" value="ECO:0007669"/>
    <property type="project" value="TreeGrafter"/>
</dbReference>
<dbReference type="GO" id="GO:0032259">
    <property type="term" value="P:methylation"/>
    <property type="evidence" value="ECO:0007669"/>
    <property type="project" value="UniProtKB-KW"/>
</dbReference>
<keyword evidence="1" id="KW-0808">Transferase</keyword>
<dbReference type="PANTHER" id="PTHR46060:SF2">
    <property type="entry name" value="HISTONE-LYSINE N-METHYLTRANSFERASE SETMAR"/>
    <property type="match status" value="1"/>
</dbReference>
<evidence type="ECO:0000313" key="2">
    <source>
        <dbReference type="Proteomes" id="UP000053825"/>
    </source>
</evidence>
<dbReference type="GO" id="GO:0046975">
    <property type="term" value="F:histone H3K36 methyltransferase activity"/>
    <property type="evidence" value="ECO:0007669"/>
    <property type="project" value="TreeGrafter"/>
</dbReference>
<dbReference type="GO" id="GO:0000014">
    <property type="term" value="F:single-stranded DNA endodeoxyribonuclease activity"/>
    <property type="evidence" value="ECO:0007669"/>
    <property type="project" value="TreeGrafter"/>
</dbReference>
<protein>
    <submittedName>
        <fullName evidence="1">Histone-lysine N-methyltransferase SETMAR</fullName>
    </submittedName>
</protein>
<dbReference type="GO" id="GO:0000793">
    <property type="term" value="C:condensed chromosome"/>
    <property type="evidence" value="ECO:0007669"/>
    <property type="project" value="TreeGrafter"/>
</dbReference>
<gene>
    <name evidence="1" type="ORF">WH47_10122</name>
</gene>
<dbReference type="GO" id="GO:0005634">
    <property type="term" value="C:nucleus"/>
    <property type="evidence" value="ECO:0007669"/>
    <property type="project" value="TreeGrafter"/>
</dbReference>
<dbReference type="Gene3D" id="3.30.420.10">
    <property type="entry name" value="Ribonuclease H-like superfamily/Ribonuclease H"/>
    <property type="match status" value="1"/>
</dbReference>
<feature type="non-terminal residue" evidence="1">
    <location>
        <position position="1"/>
    </location>
</feature>
<dbReference type="GO" id="GO:0003697">
    <property type="term" value="F:single-stranded DNA binding"/>
    <property type="evidence" value="ECO:0007669"/>
    <property type="project" value="TreeGrafter"/>
</dbReference>
<keyword evidence="2" id="KW-1185">Reference proteome</keyword>
<comment type="caution">
    <text evidence="1">The sequence shown here is derived from an EMBL/GenBank/DDBJ whole genome shotgun (WGS) entry which is preliminary data.</text>
</comment>
<dbReference type="GO" id="GO:0003690">
    <property type="term" value="F:double-stranded DNA binding"/>
    <property type="evidence" value="ECO:0007669"/>
    <property type="project" value="TreeGrafter"/>
</dbReference>
<dbReference type="GO" id="GO:0031297">
    <property type="term" value="P:replication fork processing"/>
    <property type="evidence" value="ECO:0007669"/>
    <property type="project" value="TreeGrafter"/>
</dbReference>
<name>A0A0L7QJJ3_9HYME</name>
<dbReference type="Proteomes" id="UP000053825">
    <property type="component" value="Unassembled WGS sequence"/>
</dbReference>
<sequence length="86" mass="10164">NLLHDNGRPHVASTTIQKLHQLGIKVLLRPPYSPDFHFSHSLDNVKRFRKQEDIENAFKQFLSECTEYYGNYFKMCHFNGVTFFSN</sequence>
<dbReference type="STRING" id="597456.A0A0L7QJJ3"/>
<dbReference type="InterPro" id="IPR036397">
    <property type="entry name" value="RNaseH_sf"/>
</dbReference>
<dbReference type="AlphaFoldDB" id="A0A0L7QJJ3"/>
<reference evidence="2" key="1">
    <citation type="submission" date="2015-07" db="EMBL/GenBank/DDBJ databases">
        <title>The genome of Habropoda laboriosa.</title>
        <authorList>
            <person name="Pan H."/>
            <person name="Kapheim K."/>
        </authorList>
    </citation>
    <scope>NUCLEOTIDE SEQUENCE [LARGE SCALE GENOMIC DNA]</scope>
</reference>
<dbReference type="GO" id="GO:0015074">
    <property type="term" value="P:DNA integration"/>
    <property type="evidence" value="ECO:0007669"/>
    <property type="project" value="TreeGrafter"/>
</dbReference>